<name>A0A6J3M653_9PEZI</name>
<dbReference type="GeneID" id="54360958"/>
<feature type="compositionally biased region" description="Low complexity" evidence="1">
    <location>
        <begin position="572"/>
        <end position="605"/>
    </location>
</feature>
<evidence type="ECO:0000256" key="1">
    <source>
        <dbReference type="SAM" id="MobiDB-lite"/>
    </source>
</evidence>
<accession>A0A6J3M653</accession>
<dbReference type="Proteomes" id="UP000504637">
    <property type="component" value="Unplaced"/>
</dbReference>
<feature type="compositionally biased region" description="Gly residues" evidence="1">
    <location>
        <begin position="562"/>
        <end position="571"/>
    </location>
</feature>
<organism evidence="3">
    <name type="scientific">Dissoconium aciculare CBS 342.82</name>
    <dbReference type="NCBI Taxonomy" id="1314786"/>
    <lineage>
        <taxon>Eukaryota</taxon>
        <taxon>Fungi</taxon>
        <taxon>Dikarya</taxon>
        <taxon>Ascomycota</taxon>
        <taxon>Pezizomycotina</taxon>
        <taxon>Dothideomycetes</taxon>
        <taxon>Dothideomycetidae</taxon>
        <taxon>Mycosphaerellales</taxon>
        <taxon>Dissoconiaceae</taxon>
        <taxon>Dissoconium</taxon>
    </lineage>
</organism>
<reference evidence="3" key="1">
    <citation type="submission" date="2020-01" db="EMBL/GenBank/DDBJ databases">
        <authorList>
            <consortium name="DOE Joint Genome Institute"/>
            <person name="Haridas S."/>
            <person name="Albert R."/>
            <person name="Binder M."/>
            <person name="Bloem J."/>
            <person name="Labutti K."/>
            <person name="Salamov A."/>
            <person name="Andreopoulos B."/>
            <person name="Baker S.E."/>
            <person name="Barry K."/>
            <person name="Bills G."/>
            <person name="Bluhm B.H."/>
            <person name="Cannon C."/>
            <person name="Castanera R."/>
            <person name="Culley D.E."/>
            <person name="Daum C."/>
            <person name="Ezra D."/>
            <person name="Gonzalez J.B."/>
            <person name="Henrissat B."/>
            <person name="Kuo A."/>
            <person name="Liang C."/>
            <person name="Lipzen A."/>
            <person name="Lutzoni F."/>
            <person name="Magnuson J."/>
            <person name="Mondo S."/>
            <person name="Nolan M."/>
            <person name="Ohm R."/>
            <person name="Pangilinan J."/>
            <person name="Park H.-J."/>
            <person name="Ramirez L."/>
            <person name="Alfaro M."/>
            <person name="Sun H."/>
            <person name="Tritt A."/>
            <person name="Yoshinaga Y."/>
            <person name="Zwiers L.-H."/>
            <person name="Turgeon B.G."/>
            <person name="Goodwin S.B."/>
            <person name="Spatafora J.W."/>
            <person name="Crous P.W."/>
            <person name="Grigoriev I.V."/>
        </authorList>
    </citation>
    <scope>NUCLEOTIDE SEQUENCE</scope>
    <source>
        <strain evidence="3">CBS 342.82</strain>
    </source>
</reference>
<dbReference type="RefSeq" id="XP_033460050.1">
    <property type="nucleotide sequence ID" value="XM_033603158.1"/>
</dbReference>
<evidence type="ECO:0000313" key="2">
    <source>
        <dbReference type="Proteomes" id="UP000504637"/>
    </source>
</evidence>
<reference evidence="3" key="2">
    <citation type="submission" date="2020-04" db="EMBL/GenBank/DDBJ databases">
        <authorList>
            <consortium name="NCBI Genome Project"/>
        </authorList>
    </citation>
    <scope>NUCLEOTIDE SEQUENCE</scope>
    <source>
        <strain evidence="3">CBS 342.82</strain>
    </source>
</reference>
<feature type="compositionally biased region" description="Polar residues" evidence="1">
    <location>
        <begin position="525"/>
        <end position="550"/>
    </location>
</feature>
<feature type="compositionally biased region" description="Basic residues" evidence="1">
    <location>
        <begin position="32"/>
        <end position="42"/>
    </location>
</feature>
<keyword evidence="2" id="KW-1185">Reference proteome</keyword>
<reference evidence="3" key="3">
    <citation type="submission" date="2025-08" db="UniProtKB">
        <authorList>
            <consortium name="RefSeq"/>
        </authorList>
    </citation>
    <scope>IDENTIFICATION</scope>
    <source>
        <strain evidence="3">CBS 342.82</strain>
    </source>
</reference>
<sequence>MRYAEYGLILLELASQCQPAHGRSPWSNSSKSARRASSRPHSSHSDRKSFALHISTARNASQVVRAADDSAPLLPSTGTGSAYASSCNDAKQSWVQAGGSSLVSTTAFQTSTSSVGVSLSVSTTIMTEVPPSATLHTLCDGFPRLSGNISTSYSVVNVARTSWSTFTTTSSVYVKVPAPDCTIQEDDCAALAKAYDLPMTAPPQPSQPPICGRAMLPTSMVDQPLCAEKFASVQVLFWPVTTASDCDLCSLDTCRTTTMSQTIPGQANTFVFHNVTLTSPTVYVALAGTFVYTRSGTLVSRDSELILPQSSTQLSSLCGQLGSKGGQFITRSFNYADFAGPNVPAESYRCQPRCYSNPYSLSYSNETYTFQAYTDPGTTFSAATTTFQVANYDTWATVNQCSTIYDDYRPVLSIPALFSSMAPAVFVENVAGVGGSGAYTCRFIFESDAVFFDPPMALTQAATAASATLPVYASLWTPTAGPDGRYSRPVQTALPENSATWDGPTETGRPLPSSNGGPQQEGGPSAQSQGHTAQDQGSTGGVRQSPTAQGQDPGANRPGTAVVGGGGGGLPSGVPSSTTTRLSTGSGATSDPIGSPSTMPGSSSASPRMILFRSEFWLGFAATVSLLSMLLL</sequence>
<protein>
    <submittedName>
        <fullName evidence="3">Uncharacterized protein</fullName>
    </submittedName>
</protein>
<dbReference type="AlphaFoldDB" id="A0A6J3M653"/>
<evidence type="ECO:0000313" key="3">
    <source>
        <dbReference type="RefSeq" id="XP_033460050.1"/>
    </source>
</evidence>
<feature type="region of interest" description="Disordered" evidence="1">
    <location>
        <begin position="19"/>
        <end position="48"/>
    </location>
</feature>
<gene>
    <name evidence="3" type="ORF">K489DRAFT_370608</name>
</gene>
<dbReference type="OrthoDB" id="3944128at2759"/>
<proteinExistence type="predicted"/>
<feature type="region of interest" description="Disordered" evidence="1">
    <location>
        <begin position="495"/>
        <end position="605"/>
    </location>
</feature>